<dbReference type="InterPro" id="IPR026881">
    <property type="entry name" value="WYL_dom"/>
</dbReference>
<reference evidence="4 5" key="1">
    <citation type="submission" date="2021-11" db="EMBL/GenBank/DDBJ databases">
        <authorList>
            <person name="Liang Q."/>
            <person name="Mou H."/>
            <person name="Liu Z."/>
        </authorList>
    </citation>
    <scope>NUCLEOTIDE SEQUENCE [LARGE SCALE GENOMIC DNA]</scope>
    <source>
        <strain evidence="4 5">CHU3</strain>
    </source>
</reference>
<dbReference type="Pfam" id="PF08279">
    <property type="entry name" value="HTH_11"/>
    <property type="match status" value="1"/>
</dbReference>
<dbReference type="PANTHER" id="PTHR34580">
    <property type="match status" value="1"/>
</dbReference>
<evidence type="ECO:0000313" key="5">
    <source>
        <dbReference type="Proteomes" id="UP001209701"/>
    </source>
</evidence>
<dbReference type="InterPro" id="IPR001034">
    <property type="entry name" value="DeoR_HTH"/>
</dbReference>
<keyword evidence="1" id="KW-0805">Transcription regulation</keyword>
<evidence type="ECO:0000313" key="4">
    <source>
        <dbReference type="EMBL" id="MCV2367843.1"/>
    </source>
</evidence>
<dbReference type="Proteomes" id="UP001209701">
    <property type="component" value="Unassembled WGS sequence"/>
</dbReference>
<evidence type="ECO:0000256" key="1">
    <source>
        <dbReference type="ARBA" id="ARBA00023015"/>
    </source>
</evidence>
<protein>
    <submittedName>
        <fullName evidence="4">YafY family transcriptional regulator</fullName>
    </submittedName>
</protein>
<dbReference type="RefSeq" id="WP_263570468.1">
    <property type="nucleotide sequence ID" value="NZ_JAJIRN010000003.1"/>
</dbReference>
<dbReference type="PROSITE" id="PS51000">
    <property type="entry name" value="HTH_DEOR_2"/>
    <property type="match status" value="1"/>
</dbReference>
<evidence type="ECO:0000256" key="2">
    <source>
        <dbReference type="ARBA" id="ARBA00023163"/>
    </source>
</evidence>
<sequence>MRRADRLFQLVHLIRGRRLSTADFLATRLEVSVRTVYRDIAALQAQGVPIDGEAGVGYRMRAGFDLPPLMFTKQEAQALVAALRLAQGQLDSGLAPQAEEAMLKILGVMPAQARAAAESLALYAPLTGLDQAMRDRLAKLREATESHHKLRLDYLDLSGAASERVVRPLACYFWGPSWTLAAWCEKRGGFRNFRVDRIQGLMLLEDRFRDEAGKTLADMRRAESAREG</sequence>
<dbReference type="InterPro" id="IPR036388">
    <property type="entry name" value="WH-like_DNA-bd_sf"/>
</dbReference>
<dbReference type="EMBL" id="JAJIRN010000003">
    <property type="protein sequence ID" value="MCV2367843.1"/>
    <property type="molecule type" value="Genomic_DNA"/>
</dbReference>
<dbReference type="SUPFAM" id="SSF46785">
    <property type="entry name" value="Winged helix' DNA-binding domain"/>
    <property type="match status" value="1"/>
</dbReference>
<dbReference type="Gene3D" id="1.10.10.10">
    <property type="entry name" value="Winged helix-like DNA-binding domain superfamily/Winged helix DNA-binding domain"/>
    <property type="match status" value="1"/>
</dbReference>
<dbReference type="Pfam" id="PF13280">
    <property type="entry name" value="WYL"/>
    <property type="match status" value="1"/>
</dbReference>
<comment type="caution">
    <text evidence="4">The sequence shown here is derived from an EMBL/GenBank/DDBJ whole genome shotgun (WGS) entry which is preliminary data.</text>
</comment>
<keyword evidence="5" id="KW-1185">Reference proteome</keyword>
<proteinExistence type="predicted"/>
<dbReference type="InterPro" id="IPR051534">
    <property type="entry name" value="CBASS_pafABC_assoc_protein"/>
</dbReference>
<dbReference type="PROSITE" id="PS52050">
    <property type="entry name" value="WYL"/>
    <property type="match status" value="1"/>
</dbReference>
<dbReference type="InterPro" id="IPR036390">
    <property type="entry name" value="WH_DNA-bd_sf"/>
</dbReference>
<feature type="domain" description="HTH deoR-type" evidence="3">
    <location>
        <begin position="3"/>
        <end position="66"/>
    </location>
</feature>
<evidence type="ECO:0000259" key="3">
    <source>
        <dbReference type="PROSITE" id="PS51000"/>
    </source>
</evidence>
<gene>
    <name evidence="4" type="ORF">LNV07_07010</name>
</gene>
<name>A0ABT2YCT4_9BURK</name>
<dbReference type="PANTHER" id="PTHR34580:SF3">
    <property type="entry name" value="PROTEIN PAFB"/>
    <property type="match status" value="1"/>
</dbReference>
<accession>A0ABT2YCT4</accession>
<keyword evidence="2" id="KW-0804">Transcription</keyword>
<organism evidence="4 5">
    <name type="scientific">Roseateles oligotrophus</name>
    <dbReference type="NCBI Taxonomy" id="1769250"/>
    <lineage>
        <taxon>Bacteria</taxon>
        <taxon>Pseudomonadati</taxon>
        <taxon>Pseudomonadota</taxon>
        <taxon>Betaproteobacteria</taxon>
        <taxon>Burkholderiales</taxon>
        <taxon>Sphaerotilaceae</taxon>
        <taxon>Roseateles</taxon>
    </lineage>
</organism>
<dbReference type="InterPro" id="IPR013196">
    <property type="entry name" value="HTH_11"/>
</dbReference>